<evidence type="ECO:0000256" key="2">
    <source>
        <dbReference type="ARBA" id="ARBA00022801"/>
    </source>
</evidence>
<dbReference type="InterPro" id="IPR000073">
    <property type="entry name" value="AB_hydrolase_1"/>
</dbReference>
<evidence type="ECO:0000259" key="4">
    <source>
        <dbReference type="Pfam" id="PF00561"/>
    </source>
</evidence>
<evidence type="ECO:0000256" key="1">
    <source>
        <dbReference type="ARBA" id="ARBA00010088"/>
    </source>
</evidence>
<protein>
    <submittedName>
        <fullName evidence="6">Alpha/beta hydrolase</fullName>
    </submittedName>
</protein>
<dbReference type="GO" id="GO:0016787">
    <property type="term" value="F:hydrolase activity"/>
    <property type="evidence" value="ECO:0007669"/>
    <property type="project" value="UniProtKB-KW"/>
</dbReference>
<feature type="domain" description="Peptidase S33 tripeptidyl aminopeptidase-like C-terminal" evidence="5">
    <location>
        <begin position="390"/>
        <end position="485"/>
    </location>
</feature>
<dbReference type="Proteomes" id="UP001596548">
    <property type="component" value="Unassembled WGS sequence"/>
</dbReference>
<dbReference type="Gene3D" id="3.40.50.1820">
    <property type="entry name" value="alpha/beta hydrolase"/>
    <property type="match status" value="1"/>
</dbReference>
<comment type="similarity">
    <text evidence="1">Belongs to the peptidase S33 family.</text>
</comment>
<keyword evidence="3" id="KW-0732">Signal</keyword>
<evidence type="ECO:0000313" key="7">
    <source>
        <dbReference type="Proteomes" id="UP001596548"/>
    </source>
</evidence>
<dbReference type="PANTHER" id="PTHR43248:SF30">
    <property type="entry name" value="AB HYDROLASE-1 DOMAIN-CONTAINING PROTEIN"/>
    <property type="match status" value="1"/>
</dbReference>
<dbReference type="InterPro" id="IPR013595">
    <property type="entry name" value="Pept_S33_TAP-like_C"/>
</dbReference>
<evidence type="ECO:0000313" key="6">
    <source>
        <dbReference type="EMBL" id="MFC7278687.1"/>
    </source>
</evidence>
<dbReference type="Pfam" id="PF00561">
    <property type="entry name" value="Abhydrolase_1"/>
    <property type="match status" value="1"/>
</dbReference>
<comment type="caution">
    <text evidence="6">The sequence shown here is derived from an EMBL/GenBank/DDBJ whole genome shotgun (WGS) entry which is preliminary data.</text>
</comment>
<evidence type="ECO:0000259" key="5">
    <source>
        <dbReference type="Pfam" id="PF08386"/>
    </source>
</evidence>
<dbReference type="InterPro" id="IPR029058">
    <property type="entry name" value="AB_hydrolase_fold"/>
</dbReference>
<name>A0ABW2I1D7_9ACTN</name>
<gene>
    <name evidence="6" type="ORF">ACFQS1_32375</name>
</gene>
<dbReference type="PANTHER" id="PTHR43248">
    <property type="entry name" value="2-SUCCINYL-6-HYDROXY-2,4-CYCLOHEXADIENE-1-CARBOXYLATE SYNTHASE"/>
    <property type="match status" value="1"/>
</dbReference>
<sequence>MKTMSKHLLLGASLAVVLTLGFSPPVSGQAAGRLTIDWAPCPTAPAKQCGTMQVPVDWSQPRGAKVAVAVARRLADDPARRIGTLFFNAGGPGDGEVKYVVDEDSYFSPTLRARFDIVGVDPRGTGNADAIRCDLPAITPSYTMFPRTQQEFDAMIRYNRDFGRSCLRGTGAYLEHTDTVSVARDHEAARAALGVDRVTWLGISYGSQLAANYAELFPGRTRAMVLDSALEHSLPDNQQLAEEILGAEASFNRFAAWCGTAPECALRGQDVGAVYDRLVAGAERHPIPDDGALRPVTSEDIRMQTIRLLAFKEPALGGPDLSWAGLSRAIARAVAGDASGFALPPVEYLQDDVEAHGAIGCMEYVSQVRTWGEMQQRLQLGRQLAPHLQGAAESWQIIRCAGWPLPAANPPRPLHVRDVPTLIVHSVFDPSDPYQWAHGLAAQIDGSVMLTRTGDGHTSYHTSECARAATDQYLIRPQAPADRVCEG</sequence>
<organism evidence="6 7">
    <name type="scientific">Paractinoplanes rhizophilus</name>
    <dbReference type="NCBI Taxonomy" id="1416877"/>
    <lineage>
        <taxon>Bacteria</taxon>
        <taxon>Bacillati</taxon>
        <taxon>Actinomycetota</taxon>
        <taxon>Actinomycetes</taxon>
        <taxon>Micromonosporales</taxon>
        <taxon>Micromonosporaceae</taxon>
        <taxon>Paractinoplanes</taxon>
    </lineage>
</organism>
<dbReference type="InterPro" id="IPR051601">
    <property type="entry name" value="Serine_prot/Carboxylest_S33"/>
</dbReference>
<dbReference type="RefSeq" id="WP_378975768.1">
    <property type="nucleotide sequence ID" value="NZ_JBHTBJ010000036.1"/>
</dbReference>
<dbReference type="Pfam" id="PF08386">
    <property type="entry name" value="Abhydrolase_4"/>
    <property type="match status" value="1"/>
</dbReference>
<keyword evidence="2 6" id="KW-0378">Hydrolase</keyword>
<keyword evidence="7" id="KW-1185">Reference proteome</keyword>
<feature type="chain" id="PRO_5046832712" evidence="3">
    <location>
        <begin position="29"/>
        <end position="487"/>
    </location>
</feature>
<dbReference type="SUPFAM" id="SSF53474">
    <property type="entry name" value="alpha/beta-Hydrolases"/>
    <property type="match status" value="1"/>
</dbReference>
<reference evidence="7" key="1">
    <citation type="journal article" date="2019" name="Int. J. Syst. Evol. Microbiol.">
        <title>The Global Catalogue of Microorganisms (GCM) 10K type strain sequencing project: providing services to taxonomists for standard genome sequencing and annotation.</title>
        <authorList>
            <consortium name="The Broad Institute Genomics Platform"/>
            <consortium name="The Broad Institute Genome Sequencing Center for Infectious Disease"/>
            <person name="Wu L."/>
            <person name="Ma J."/>
        </authorList>
    </citation>
    <scope>NUCLEOTIDE SEQUENCE [LARGE SCALE GENOMIC DNA]</scope>
    <source>
        <strain evidence="7">XZYJT-10</strain>
    </source>
</reference>
<feature type="signal peptide" evidence="3">
    <location>
        <begin position="1"/>
        <end position="28"/>
    </location>
</feature>
<accession>A0ABW2I1D7</accession>
<proteinExistence type="inferred from homology"/>
<dbReference type="EMBL" id="JBHTBJ010000036">
    <property type="protein sequence ID" value="MFC7278687.1"/>
    <property type="molecule type" value="Genomic_DNA"/>
</dbReference>
<evidence type="ECO:0000256" key="3">
    <source>
        <dbReference type="SAM" id="SignalP"/>
    </source>
</evidence>
<feature type="domain" description="AB hydrolase-1" evidence="4">
    <location>
        <begin position="85"/>
        <end position="277"/>
    </location>
</feature>